<dbReference type="AlphaFoldDB" id="A0A9Q1C0P0"/>
<feature type="domain" description="USP8 dimerisation" evidence="1">
    <location>
        <begin position="82"/>
        <end position="189"/>
    </location>
</feature>
<sequence>MPGETKKNIYIGKSLSDLNKIVDKSDNKAKPRVIANSATKIILEADKAYRAQDEERAYILYMRYALMWRLVKGSGEYKNDQTKKNIYIGKSLSDLNKLVDNSENKAKPRVIANSATKIILEADKAYRVQDEERAYILYMRYALMWRLVKGSGEYKKDQKYYDDLLGSTGIKRALDHAEELSQSLKARYKYIEQEQKSKLS</sequence>
<dbReference type="SUPFAM" id="SSF140856">
    <property type="entry name" value="USP8 N-terminal domain-like"/>
    <property type="match status" value="2"/>
</dbReference>
<reference evidence="2" key="1">
    <citation type="submission" date="2021-10" db="EMBL/GenBank/DDBJ databases">
        <title>Tropical sea cucumber genome reveals ecological adaptation and Cuvierian tubules defense mechanism.</title>
        <authorList>
            <person name="Chen T."/>
        </authorList>
    </citation>
    <scope>NUCLEOTIDE SEQUENCE</scope>
    <source>
        <strain evidence="2">Nanhai2018</strain>
        <tissue evidence="2">Muscle</tissue>
    </source>
</reference>
<dbReference type="EMBL" id="JAIZAY010000009">
    <property type="protein sequence ID" value="KAJ8036446.1"/>
    <property type="molecule type" value="Genomic_DNA"/>
</dbReference>
<name>A0A9Q1C0P0_HOLLE</name>
<organism evidence="2 3">
    <name type="scientific">Holothuria leucospilota</name>
    <name type="common">Black long sea cucumber</name>
    <name type="synonym">Mertensiothuria leucospilota</name>
    <dbReference type="NCBI Taxonomy" id="206669"/>
    <lineage>
        <taxon>Eukaryota</taxon>
        <taxon>Metazoa</taxon>
        <taxon>Echinodermata</taxon>
        <taxon>Eleutherozoa</taxon>
        <taxon>Echinozoa</taxon>
        <taxon>Holothuroidea</taxon>
        <taxon>Aspidochirotacea</taxon>
        <taxon>Aspidochirotida</taxon>
        <taxon>Holothuriidae</taxon>
        <taxon>Holothuria</taxon>
    </lineage>
</organism>
<protein>
    <submittedName>
        <fullName evidence="2">Ubiquitin carboxyl-terminal hydrolase 8</fullName>
    </submittedName>
</protein>
<keyword evidence="2" id="KW-0378">Hydrolase</keyword>
<evidence type="ECO:0000313" key="3">
    <source>
        <dbReference type="Proteomes" id="UP001152320"/>
    </source>
</evidence>
<dbReference type="Proteomes" id="UP001152320">
    <property type="component" value="Chromosome 9"/>
</dbReference>
<dbReference type="GO" id="GO:0016579">
    <property type="term" value="P:protein deubiquitination"/>
    <property type="evidence" value="ECO:0007669"/>
    <property type="project" value="UniProtKB-ARBA"/>
</dbReference>
<evidence type="ECO:0000313" key="2">
    <source>
        <dbReference type="EMBL" id="KAJ8036446.1"/>
    </source>
</evidence>
<dbReference type="Gene3D" id="1.20.58.80">
    <property type="entry name" value="Phosphotransferase system, lactose/cellobiose-type IIA subunit"/>
    <property type="match status" value="2"/>
</dbReference>
<dbReference type="InterPro" id="IPR015063">
    <property type="entry name" value="USP8_dimer"/>
</dbReference>
<keyword evidence="3" id="KW-1185">Reference proteome</keyword>
<proteinExistence type="predicted"/>
<dbReference type="OrthoDB" id="6150339at2759"/>
<dbReference type="GO" id="GO:0016787">
    <property type="term" value="F:hydrolase activity"/>
    <property type="evidence" value="ECO:0007669"/>
    <property type="project" value="UniProtKB-KW"/>
</dbReference>
<gene>
    <name evidence="2" type="ORF">HOLleu_20421</name>
</gene>
<accession>A0A9Q1C0P0</accession>
<comment type="caution">
    <text evidence="2">The sequence shown here is derived from an EMBL/GenBank/DDBJ whole genome shotgun (WGS) entry which is preliminary data.</text>
</comment>
<evidence type="ECO:0000259" key="1">
    <source>
        <dbReference type="Pfam" id="PF08969"/>
    </source>
</evidence>
<dbReference type="Pfam" id="PF08969">
    <property type="entry name" value="USP8_dimer"/>
    <property type="match status" value="1"/>
</dbReference>